<dbReference type="InterPro" id="IPR036390">
    <property type="entry name" value="WH_DNA-bd_sf"/>
</dbReference>
<gene>
    <name evidence="3" type="ORF">MCMEM_0070</name>
</gene>
<dbReference type="CDD" id="cd00090">
    <property type="entry name" value="HTH_ARSR"/>
    <property type="match status" value="2"/>
</dbReference>
<dbReference type="EMBL" id="CP009518">
    <property type="protein sequence ID" value="AKB84123.1"/>
    <property type="molecule type" value="Genomic_DNA"/>
</dbReference>
<feature type="transmembrane region" description="Helical" evidence="1">
    <location>
        <begin position="46"/>
        <end position="71"/>
    </location>
</feature>
<dbReference type="SUPFAM" id="SSF46785">
    <property type="entry name" value="Winged helix' DNA-binding domain"/>
    <property type="match status" value="2"/>
</dbReference>
<proteinExistence type="predicted"/>
<name>A0A0E3SQ55_METMT</name>
<keyword evidence="4" id="KW-1185">Reference proteome</keyword>
<dbReference type="HOGENOM" id="CLU_084118_1_0_2"/>
<dbReference type="Proteomes" id="UP000033048">
    <property type="component" value="Chromosome"/>
</dbReference>
<accession>A0A0E3SQ55</accession>
<evidence type="ECO:0000313" key="3">
    <source>
        <dbReference type="EMBL" id="AKB84123.1"/>
    </source>
</evidence>
<keyword evidence="1" id="KW-0472">Membrane</keyword>
<dbReference type="InterPro" id="IPR036388">
    <property type="entry name" value="WH-like_DNA-bd_sf"/>
</dbReference>
<dbReference type="PANTHER" id="PTHR36216:SF1">
    <property type="entry name" value="HTH ARSR-TYPE DOMAIN-CONTAINING PROTEIN"/>
    <property type="match status" value="1"/>
</dbReference>
<reference evidence="3 4" key="1">
    <citation type="submission" date="2014-07" db="EMBL/GenBank/DDBJ databases">
        <title>Methanogenic archaea and the global carbon cycle.</title>
        <authorList>
            <person name="Henriksen J.R."/>
            <person name="Luke J."/>
            <person name="Reinhart S."/>
            <person name="Benedict M.N."/>
            <person name="Youngblut N.D."/>
            <person name="Metcalf M.E."/>
            <person name="Whitaker R.J."/>
            <person name="Metcalf W.W."/>
        </authorList>
    </citation>
    <scope>NUCLEOTIDE SEQUENCE [LARGE SCALE GENOMIC DNA]</scope>
    <source>
        <strain evidence="3 4">MM1</strain>
    </source>
</reference>
<organism evidence="3 4">
    <name type="scientific">Methanococcoides methylutens MM1</name>
    <dbReference type="NCBI Taxonomy" id="1434104"/>
    <lineage>
        <taxon>Archaea</taxon>
        <taxon>Methanobacteriati</taxon>
        <taxon>Methanobacteriota</taxon>
        <taxon>Stenosarchaea group</taxon>
        <taxon>Methanomicrobia</taxon>
        <taxon>Methanosarcinales</taxon>
        <taxon>Methanosarcinaceae</taxon>
        <taxon>Methanococcoides</taxon>
    </lineage>
</organism>
<dbReference type="RefSeq" id="WP_048204372.1">
    <property type="nucleotide sequence ID" value="NZ_CP009518.1"/>
</dbReference>
<dbReference type="Gene3D" id="1.10.10.10">
    <property type="entry name" value="Winged helix-like DNA-binding domain superfamily/Winged helix DNA-binding domain"/>
    <property type="match status" value="2"/>
</dbReference>
<keyword evidence="1" id="KW-0812">Transmembrane</keyword>
<dbReference type="STRING" id="1434104.MCMEM_0070"/>
<dbReference type="Pfam" id="PF13412">
    <property type="entry name" value="HTH_24"/>
    <property type="match status" value="1"/>
</dbReference>
<evidence type="ECO:0000313" key="4">
    <source>
        <dbReference type="Proteomes" id="UP000033048"/>
    </source>
</evidence>
<dbReference type="PANTHER" id="PTHR36216">
    <property type="entry name" value="TRANSCRIPTIONAL REGULATOR, TRMB"/>
    <property type="match status" value="1"/>
</dbReference>
<dbReference type="InterPro" id="IPR001845">
    <property type="entry name" value="HTH_ArsR_DNA-bd_dom"/>
</dbReference>
<protein>
    <submittedName>
        <fullName evidence="3">Transcriptional regulator, ArsR family</fullName>
    </submittedName>
</protein>
<dbReference type="GO" id="GO:0003700">
    <property type="term" value="F:DNA-binding transcription factor activity"/>
    <property type="evidence" value="ECO:0007669"/>
    <property type="project" value="InterPro"/>
</dbReference>
<keyword evidence="1" id="KW-1133">Transmembrane helix</keyword>
<dbReference type="OrthoDB" id="28610at2157"/>
<dbReference type="Pfam" id="PF01022">
    <property type="entry name" value="HTH_5"/>
    <property type="match status" value="1"/>
</dbReference>
<dbReference type="InterPro" id="IPR011991">
    <property type="entry name" value="ArsR-like_HTH"/>
</dbReference>
<evidence type="ECO:0000256" key="1">
    <source>
        <dbReference type="SAM" id="Phobius"/>
    </source>
</evidence>
<dbReference type="AlphaFoldDB" id="A0A0E3SQ55"/>
<dbReference type="KEGG" id="mmet:MCMEM_0070"/>
<dbReference type="GeneID" id="24892539"/>
<evidence type="ECO:0000259" key="2">
    <source>
        <dbReference type="Pfam" id="PF01022"/>
    </source>
</evidence>
<feature type="domain" description="HTH arsR-type" evidence="2">
    <location>
        <begin position="90"/>
        <end position="126"/>
    </location>
</feature>
<sequence length="243" mass="27804">MKFLWTLFLLFTLVCSSTLATASEYEIILDPDPDMDMYKGGATTTLTFWEIPLSLQIAYISGLLGASLAVYKFLPLLLGRIGQNCKNQKRDEILEFITANHGSTISDIERHLKLNRGTIRYHLKMLQIYNKVKCVRKGRVVMVFKNSYKHTDSEQKIAFFLRNDTGKTILISILYEPGITNQDLTQTFNLDKSTVHWHIKNMHNEGLVDLKNDGKYKRCFINPEIETYLKNAISESEPAISAS</sequence>